<evidence type="ECO:0000313" key="2">
    <source>
        <dbReference type="EMBL" id="MFC0566941.1"/>
    </source>
</evidence>
<evidence type="ECO:0000256" key="1">
    <source>
        <dbReference type="SAM" id="Phobius"/>
    </source>
</evidence>
<feature type="transmembrane region" description="Helical" evidence="1">
    <location>
        <begin position="142"/>
        <end position="161"/>
    </location>
</feature>
<feature type="transmembrane region" description="Helical" evidence="1">
    <location>
        <begin position="55"/>
        <end position="76"/>
    </location>
</feature>
<dbReference type="EMBL" id="JBHLUE010000019">
    <property type="protein sequence ID" value="MFC0566941.1"/>
    <property type="molecule type" value="Genomic_DNA"/>
</dbReference>
<gene>
    <name evidence="2" type="ORF">ACFFHU_22720</name>
</gene>
<protein>
    <submittedName>
        <fullName evidence="2">DUF1772 domain-containing protein</fullName>
    </submittedName>
</protein>
<organism evidence="2 3">
    <name type="scientific">Plantactinospora siamensis</name>
    <dbReference type="NCBI Taxonomy" id="555372"/>
    <lineage>
        <taxon>Bacteria</taxon>
        <taxon>Bacillati</taxon>
        <taxon>Actinomycetota</taxon>
        <taxon>Actinomycetes</taxon>
        <taxon>Micromonosporales</taxon>
        <taxon>Micromonosporaceae</taxon>
        <taxon>Plantactinospora</taxon>
    </lineage>
</organism>
<dbReference type="Proteomes" id="UP001589894">
    <property type="component" value="Unassembled WGS sequence"/>
</dbReference>
<dbReference type="Pfam" id="PF08592">
    <property type="entry name" value="Anthrone_oxy"/>
    <property type="match status" value="1"/>
</dbReference>
<evidence type="ECO:0000313" key="3">
    <source>
        <dbReference type="Proteomes" id="UP001589894"/>
    </source>
</evidence>
<reference evidence="2 3" key="1">
    <citation type="submission" date="2024-09" db="EMBL/GenBank/DDBJ databases">
        <authorList>
            <person name="Sun Q."/>
            <person name="Mori K."/>
        </authorList>
    </citation>
    <scope>NUCLEOTIDE SEQUENCE [LARGE SCALE GENOMIC DNA]</scope>
    <source>
        <strain evidence="2 3">TBRC 2205</strain>
    </source>
</reference>
<proteinExistence type="predicted"/>
<keyword evidence="3" id="KW-1185">Reference proteome</keyword>
<keyword evidence="1" id="KW-1133">Transmembrane helix</keyword>
<keyword evidence="1" id="KW-0472">Membrane</keyword>
<name>A0ABV6P1N8_9ACTN</name>
<accession>A0ABV6P1N8</accession>
<sequence>MTNGLRVATLAAATLTTGLVAGLFYAYSCSVMLALARTDDRSFVAVMQLINRRILNGWFLSAFVGALLLLALASALHLPRDARSTLPWLVAALALYVLTVGVTGAVNVPLNDRLEAAGDPARIADPAAVRAAFEAQWVRWNLVRTVTSVAAFGCLIGALLTRRPSA</sequence>
<feature type="transmembrane region" description="Helical" evidence="1">
    <location>
        <begin position="7"/>
        <end position="35"/>
    </location>
</feature>
<dbReference type="RefSeq" id="WP_377342046.1">
    <property type="nucleotide sequence ID" value="NZ_JBHLUE010000019.1"/>
</dbReference>
<keyword evidence="1" id="KW-0812">Transmembrane</keyword>
<feature type="transmembrane region" description="Helical" evidence="1">
    <location>
        <begin position="88"/>
        <end position="110"/>
    </location>
</feature>
<comment type="caution">
    <text evidence="2">The sequence shown here is derived from an EMBL/GenBank/DDBJ whole genome shotgun (WGS) entry which is preliminary data.</text>
</comment>
<dbReference type="InterPro" id="IPR013901">
    <property type="entry name" value="Anthrone_oxy"/>
</dbReference>